<protein>
    <submittedName>
        <fullName evidence="7">RPA-C domain-containing protein</fullName>
    </submittedName>
</protein>
<dbReference type="InterPro" id="IPR040260">
    <property type="entry name" value="RFA2-like"/>
</dbReference>
<dbReference type="OrthoDB" id="25571at2759"/>
<dbReference type="InterPro" id="IPR014892">
    <property type="entry name" value="RPA_C"/>
</dbReference>
<dbReference type="InterPro" id="IPR036388">
    <property type="entry name" value="WH-like_DNA-bd_sf"/>
</dbReference>
<comment type="caution">
    <text evidence="7">The sequence shown here is derived from an EMBL/GenBank/DDBJ whole genome shotgun (WGS) entry which is preliminary data.</text>
</comment>
<keyword evidence="3" id="KW-0238">DNA-binding</keyword>
<evidence type="ECO:0000313" key="8">
    <source>
        <dbReference type="Proteomes" id="UP000636479"/>
    </source>
</evidence>
<dbReference type="GO" id="GO:0006260">
    <property type="term" value="P:DNA replication"/>
    <property type="evidence" value="ECO:0007669"/>
    <property type="project" value="TreeGrafter"/>
</dbReference>
<dbReference type="SUPFAM" id="SSF50249">
    <property type="entry name" value="Nucleic acid-binding proteins"/>
    <property type="match status" value="1"/>
</dbReference>
<sequence>MSQYSPNSGGGFAPSGSQGSPGQKPAQTIRPVTIAQLRKATQMHSDAEWKLDDKTIGQITLVAEVREHRVQSTHRGFLLDDGTATMSGKLWIDTPPDQQELPFRGASINESHHFRITGNLRSHSGKKYVHVSNMRLVTDMNEIYYHIMETIYVHVALQKGLPSSPIPISSDQSSGTGAQAYTVQSRPAASQKLFSSLADQVAHYLTTHPAEAEGVNVGDIARAIQCNAADLSDVVERMIDEGHVYTTIDDSHIQLAN</sequence>
<comment type="similarity">
    <text evidence="2">Belongs to the replication factor A protein 2 family.</text>
</comment>
<dbReference type="Pfam" id="PF08784">
    <property type="entry name" value="RPA_C"/>
    <property type="match status" value="1"/>
</dbReference>
<name>A0A8H6VWW7_9AGAR</name>
<dbReference type="Proteomes" id="UP000636479">
    <property type="component" value="Unassembled WGS sequence"/>
</dbReference>
<feature type="region of interest" description="Disordered" evidence="5">
    <location>
        <begin position="1"/>
        <end position="27"/>
    </location>
</feature>
<proteinExistence type="inferred from homology"/>
<dbReference type="AlphaFoldDB" id="A0A8H6VWW7"/>
<keyword evidence="8" id="KW-1185">Reference proteome</keyword>
<dbReference type="CDD" id="cd04478">
    <property type="entry name" value="RPA2_DBD_D"/>
    <property type="match status" value="1"/>
</dbReference>
<dbReference type="InterPro" id="IPR012340">
    <property type="entry name" value="NA-bd_OB-fold"/>
</dbReference>
<dbReference type="SUPFAM" id="SSF46785">
    <property type="entry name" value="Winged helix' DNA-binding domain"/>
    <property type="match status" value="1"/>
</dbReference>
<dbReference type="GO" id="GO:0003697">
    <property type="term" value="F:single-stranded DNA binding"/>
    <property type="evidence" value="ECO:0007669"/>
    <property type="project" value="TreeGrafter"/>
</dbReference>
<dbReference type="GO" id="GO:0000781">
    <property type="term" value="C:chromosome, telomeric region"/>
    <property type="evidence" value="ECO:0007669"/>
    <property type="project" value="TreeGrafter"/>
</dbReference>
<evidence type="ECO:0000256" key="4">
    <source>
        <dbReference type="ARBA" id="ARBA00023242"/>
    </source>
</evidence>
<evidence type="ECO:0000256" key="5">
    <source>
        <dbReference type="SAM" id="MobiDB-lite"/>
    </source>
</evidence>
<dbReference type="Gene3D" id="2.40.50.140">
    <property type="entry name" value="Nucleic acid-binding proteins"/>
    <property type="match status" value="1"/>
</dbReference>
<dbReference type="EMBL" id="JACAZF010000009">
    <property type="protein sequence ID" value="KAF7294871.1"/>
    <property type="molecule type" value="Genomic_DNA"/>
</dbReference>
<evidence type="ECO:0000256" key="2">
    <source>
        <dbReference type="ARBA" id="ARBA00007815"/>
    </source>
</evidence>
<accession>A0A8H6VWW7</accession>
<reference evidence="7" key="1">
    <citation type="submission" date="2020-05" db="EMBL/GenBank/DDBJ databases">
        <title>Mycena genomes resolve the evolution of fungal bioluminescence.</title>
        <authorList>
            <person name="Tsai I.J."/>
        </authorList>
    </citation>
    <scope>NUCLEOTIDE SEQUENCE</scope>
    <source>
        <strain evidence="7">171206Taipei</strain>
    </source>
</reference>
<dbReference type="GO" id="GO:0000724">
    <property type="term" value="P:double-strand break repair via homologous recombination"/>
    <property type="evidence" value="ECO:0007669"/>
    <property type="project" value="TreeGrafter"/>
</dbReference>
<organism evidence="7 8">
    <name type="scientific">Mycena indigotica</name>
    <dbReference type="NCBI Taxonomy" id="2126181"/>
    <lineage>
        <taxon>Eukaryota</taxon>
        <taxon>Fungi</taxon>
        <taxon>Dikarya</taxon>
        <taxon>Basidiomycota</taxon>
        <taxon>Agaricomycotina</taxon>
        <taxon>Agaricomycetes</taxon>
        <taxon>Agaricomycetidae</taxon>
        <taxon>Agaricales</taxon>
        <taxon>Marasmiineae</taxon>
        <taxon>Mycenaceae</taxon>
        <taxon>Mycena</taxon>
    </lineage>
</organism>
<dbReference type="Gene3D" id="1.10.10.10">
    <property type="entry name" value="Winged helix-like DNA-binding domain superfamily/Winged helix DNA-binding domain"/>
    <property type="match status" value="1"/>
</dbReference>
<comment type="subcellular location">
    <subcellularLocation>
        <location evidence="1">Nucleus</location>
    </subcellularLocation>
</comment>
<dbReference type="GeneID" id="59349356"/>
<feature type="domain" description="Replication protein A C-terminal" evidence="6">
    <location>
        <begin position="173"/>
        <end position="250"/>
    </location>
</feature>
<dbReference type="PANTHER" id="PTHR13989:SF16">
    <property type="entry name" value="REPLICATION PROTEIN A2"/>
    <property type="match status" value="1"/>
</dbReference>
<dbReference type="GO" id="GO:0006289">
    <property type="term" value="P:nucleotide-excision repair"/>
    <property type="evidence" value="ECO:0007669"/>
    <property type="project" value="TreeGrafter"/>
</dbReference>
<dbReference type="RefSeq" id="XP_037216234.1">
    <property type="nucleotide sequence ID" value="XM_037366840.1"/>
</dbReference>
<evidence type="ECO:0000313" key="7">
    <source>
        <dbReference type="EMBL" id="KAF7294871.1"/>
    </source>
</evidence>
<keyword evidence="4" id="KW-0539">Nucleus</keyword>
<evidence type="ECO:0000256" key="1">
    <source>
        <dbReference type="ARBA" id="ARBA00004123"/>
    </source>
</evidence>
<gene>
    <name evidence="7" type="ORF">MIND_01025000</name>
</gene>
<dbReference type="GO" id="GO:0005662">
    <property type="term" value="C:DNA replication factor A complex"/>
    <property type="evidence" value="ECO:0007669"/>
    <property type="project" value="TreeGrafter"/>
</dbReference>
<dbReference type="PANTHER" id="PTHR13989">
    <property type="entry name" value="REPLICATION PROTEIN A-RELATED"/>
    <property type="match status" value="1"/>
</dbReference>
<evidence type="ECO:0000256" key="3">
    <source>
        <dbReference type="ARBA" id="ARBA00023125"/>
    </source>
</evidence>
<dbReference type="InterPro" id="IPR036390">
    <property type="entry name" value="WH_DNA-bd_sf"/>
</dbReference>
<evidence type="ECO:0000259" key="6">
    <source>
        <dbReference type="Pfam" id="PF08784"/>
    </source>
</evidence>
<dbReference type="GO" id="GO:0035861">
    <property type="term" value="C:site of double-strand break"/>
    <property type="evidence" value="ECO:0007669"/>
    <property type="project" value="TreeGrafter"/>
</dbReference>